<dbReference type="InterPro" id="IPR015897">
    <property type="entry name" value="CHK_kinase-like"/>
</dbReference>
<dbReference type="InterPro" id="IPR012877">
    <property type="entry name" value="Dhs-27"/>
</dbReference>
<dbReference type="Gene3D" id="3.90.1200.10">
    <property type="match status" value="1"/>
</dbReference>
<evidence type="ECO:0000259" key="1">
    <source>
        <dbReference type="SMART" id="SM00587"/>
    </source>
</evidence>
<keyword evidence="3" id="KW-1185">Reference proteome</keyword>
<dbReference type="SMART" id="SM00587">
    <property type="entry name" value="CHK"/>
    <property type="match status" value="1"/>
</dbReference>
<evidence type="ECO:0000313" key="2">
    <source>
        <dbReference type="EMBL" id="CAB3405876.1"/>
    </source>
</evidence>
<dbReference type="SUPFAM" id="SSF56112">
    <property type="entry name" value="Protein kinase-like (PK-like)"/>
    <property type="match status" value="1"/>
</dbReference>
<protein>
    <recommendedName>
        <fullName evidence="1">CHK kinase-like domain-containing protein</fullName>
    </recommendedName>
</protein>
<comment type="caution">
    <text evidence="2">The sequence shown here is derived from an EMBL/GenBank/DDBJ whole genome shotgun (WGS) entry which is preliminary data.</text>
</comment>
<gene>
    <name evidence="2" type="ORF">CBOVIS_LOCUS8020</name>
</gene>
<feature type="domain" description="CHK kinase-like" evidence="1">
    <location>
        <begin position="151"/>
        <end position="333"/>
    </location>
</feature>
<evidence type="ECO:0000313" key="3">
    <source>
        <dbReference type="Proteomes" id="UP000494206"/>
    </source>
</evidence>
<sequence length="408" mass="46382">MLSTVSNGLLGSDFTWEDVNKIIEQKFGGAKLGDDTTIEPLAVGVGLQSLIGVVSTTWTDENCPLPNKFVLKIGSPLALIKALKAQSGKINMERSEELVRGFLIFLPLCHNSEIFFYENYETLKKSGITEIPEFYFGSKIEKIAGGVSKGCIGMEFIEDVQSLSPAQDFSEEQLKQVLRVIARLEAAFLPLSTKIDAKTPHHGLAGLYQTFPDWFVLLNNKLMEQIPHPKMKHLTAEFATTLPEIIKMQEIDRLEGKLGMQKVLVHGDLWSPNILWKGEHLEKIVDFQMIHFGMAVTDLSRIFNTALSPRQRRTKWREYLKYFHDVLTDEVGGERNLPYSYKQLELTYLLVYPRSSAMLLPTLTTVLDKVNTMPDNQEKHDLSMNLISKIIAIYEDVIDFHRNRPNYS</sequence>
<dbReference type="Proteomes" id="UP000494206">
    <property type="component" value="Unassembled WGS sequence"/>
</dbReference>
<name>A0A8S1F0C9_9PELO</name>
<dbReference type="PANTHER" id="PTHR23020:SF15">
    <property type="entry name" value="CHK KINASE-LIKE DOMAIN-CONTAINING PROTEIN"/>
    <property type="match status" value="1"/>
</dbReference>
<accession>A0A8S1F0C9</accession>
<reference evidence="2 3" key="1">
    <citation type="submission" date="2020-04" db="EMBL/GenBank/DDBJ databases">
        <authorList>
            <person name="Laetsch R D."/>
            <person name="Stevens L."/>
            <person name="Kumar S."/>
            <person name="Blaxter L. M."/>
        </authorList>
    </citation>
    <scope>NUCLEOTIDE SEQUENCE [LARGE SCALE GENOMIC DNA]</scope>
</reference>
<dbReference type="InterPro" id="IPR011009">
    <property type="entry name" value="Kinase-like_dom_sf"/>
</dbReference>
<dbReference type="Pfam" id="PF07914">
    <property type="entry name" value="DUF1679"/>
    <property type="match status" value="1"/>
</dbReference>
<dbReference type="OrthoDB" id="5777157at2759"/>
<dbReference type="EMBL" id="CADEPM010000005">
    <property type="protein sequence ID" value="CAB3405876.1"/>
    <property type="molecule type" value="Genomic_DNA"/>
</dbReference>
<dbReference type="InterPro" id="IPR052961">
    <property type="entry name" value="Oxido-Kinase-like_Enzymes"/>
</dbReference>
<organism evidence="2 3">
    <name type="scientific">Caenorhabditis bovis</name>
    <dbReference type="NCBI Taxonomy" id="2654633"/>
    <lineage>
        <taxon>Eukaryota</taxon>
        <taxon>Metazoa</taxon>
        <taxon>Ecdysozoa</taxon>
        <taxon>Nematoda</taxon>
        <taxon>Chromadorea</taxon>
        <taxon>Rhabditida</taxon>
        <taxon>Rhabditina</taxon>
        <taxon>Rhabditomorpha</taxon>
        <taxon>Rhabditoidea</taxon>
        <taxon>Rhabditidae</taxon>
        <taxon>Peloderinae</taxon>
        <taxon>Caenorhabditis</taxon>
    </lineage>
</organism>
<dbReference type="AlphaFoldDB" id="A0A8S1F0C9"/>
<dbReference type="PANTHER" id="PTHR23020">
    <property type="entry name" value="UNCHARACTERIZED NUCLEAR HORMONE RECEPTOR-RELATED"/>
    <property type="match status" value="1"/>
</dbReference>
<proteinExistence type="predicted"/>